<accession>A0A2M7QDJ0</accession>
<protein>
    <submittedName>
        <fullName evidence="2">Uncharacterized protein</fullName>
    </submittedName>
</protein>
<proteinExistence type="predicted"/>
<keyword evidence="1" id="KW-0812">Transmembrane</keyword>
<dbReference type="EMBL" id="PFLF01000036">
    <property type="protein sequence ID" value="PIY69281.1"/>
    <property type="molecule type" value="Genomic_DNA"/>
</dbReference>
<dbReference type="Proteomes" id="UP000230108">
    <property type="component" value="Unassembled WGS sequence"/>
</dbReference>
<evidence type="ECO:0000313" key="2">
    <source>
        <dbReference type="EMBL" id="PIY69281.1"/>
    </source>
</evidence>
<keyword evidence="1" id="KW-1133">Transmembrane helix</keyword>
<sequence length="313" mass="33523">MSLSSKLCLSKKLARVIAGIAIVGVIVLLFSYASSSSSLRGTNSRAMYLYDETICDYTKPPQGTYKQNCGACKPDNTCKSPLLPYTNPSNSLCYCVTTLTGGGGITPTVVASQPTVVAQPTTAPSNDAWGLLSYCGTQERMGNCNDGLFCTLGDSRLELSPEQQQCVTYEAGGNNISGKITVNFAGQTEDINLNNGVSNTSSPARTYNLPFPQDVTVVPKLYAWWKATFFSCDGGTTFRLFEGTTFSGCLSGADDNVKTKTIILLAKIFPKKDYYDKFKTDNSIIVLGQGVDAGKSVKTYTKSEVGKMIGTTP</sequence>
<name>A0A2M7QDJ0_9BACT</name>
<evidence type="ECO:0000256" key="1">
    <source>
        <dbReference type="SAM" id="Phobius"/>
    </source>
</evidence>
<gene>
    <name evidence="2" type="ORF">COY90_01315</name>
</gene>
<evidence type="ECO:0000313" key="3">
    <source>
        <dbReference type="Proteomes" id="UP000230108"/>
    </source>
</evidence>
<organism evidence="2 3">
    <name type="scientific">Candidatus Roizmanbacteria bacterium CG_4_10_14_0_8_um_filter_39_9</name>
    <dbReference type="NCBI Taxonomy" id="1974829"/>
    <lineage>
        <taxon>Bacteria</taxon>
        <taxon>Candidatus Roizmaniibacteriota</taxon>
    </lineage>
</organism>
<dbReference type="AlphaFoldDB" id="A0A2M7QDJ0"/>
<keyword evidence="1" id="KW-0472">Membrane</keyword>
<feature type="transmembrane region" description="Helical" evidence="1">
    <location>
        <begin position="12"/>
        <end position="33"/>
    </location>
</feature>
<feature type="non-terminal residue" evidence="2">
    <location>
        <position position="313"/>
    </location>
</feature>
<comment type="caution">
    <text evidence="2">The sequence shown here is derived from an EMBL/GenBank/DDBJ whole genome shotgun (WGS) entry which is preliminary data.</text>
</comment>
<reference evidence="3" key="1">
    <citation type="submission" date="2017-09" db="EMBL/GenBank/DDBJ databases">
        <title>Depth-based differentiation of microbial function through sediment-hosted aquifers and enrichment of novel symbionts in the deep terrestrial subsurface.</title>
        <authorList>
            <person name="Probst A.J."/>
            <person name="Ladd B."/>
            <person name="Jarett J.K."/>
            <person name="Geller-Mcgrath D.E."/>
            <person name="Sieber C.M.K."/>
            <person name="Emerson J.B."/>
            <person name="Anantharaman K."/>
            <person name="Thomas B.C."/>
            <person name="Malmstrom R."/>
            <person name="Stieglmeier M."/>
            <person name="Klingl A."/>
            <person name="Woyke T."/>
            <person name="Ryan C.M."/>
            <person name="Banfield J.F."/>
        </authorList>
    </citation>
    <scope>NUCLEOTIDE SEQUENCE [LARGE SCALE GENOMIC DNA]</scope>
</reference>